<proteinExistence type="predicted"/>
<name>A0A6V3LG80_9EUKA</name>
<evidence type="ECO:0000256" key="1">
    <source>
        <dbReference type="SAM" id="MobiDB-lite"/>
    </source>
</evidence>
<sequence length="265" mass="29702">MFAQYPRLHQRFCAGCHRSIKPGQSVFMYNDRCHCSQACRLRAFEKDCHQRRLDAKQKSRRRRRRKKDKHRSSVDDEEGLGSELEVASQASQGSQNATPEDMPLASPKTPFVAIPPAQAECPSLAKAAPGISARIIVRGGTKSMKALGFRTILVQLQEPVPSEFVGGITACTIKWFAGMWRTQLAVACCKASYQLEALPVDGCVPETSIILLEDMIRMRSYVKYSSPNEMSSQIKKDIYWCRTLLGQQNSSKNDVLPTCRLCTIL</sequence>
<feature type="region of interest" description="Disordered" evidence="1">
    <location>
        <begin position="51"/>
        <end position="109"/>
    </location>
</feature>
<evidence type="ECO:0000313" key="2">
    <source>
        <dbReference type="EMBL" id="CAE0660682.1"/>
    </source>
</evidence>
<gene>
    <name evidence="2" type="ORF">LGLO00237_LOCUS12268</name>
</gene>
<accession>A0A6V3LG80</accession>
<dbReference type="EMBL" id="HBIV01016872">
    <property type="protein sequence ID" value="CAE0660682.1"/>
    <property type="molecule type" value="Transcribed_RNA"/>
</dbReference>
<reference evidence="2" key="1">
    <citation type="submission" date="2021-01" db="EMBL/GenBank/DDBJ databases">
        <authorList>
            <person name="Corre E."/>
            <person name="Pelletier E."/>
            <person name="Niang G."/>
            <person name="Scheremetjew M."/>
            <person name="Finn R."/>
            <person name="Kale V."/>
            <person name="Holt S."/>
            <person name="Cochrane G."/>
            <person name="Meng A."/>
            <person name="Brown T."/>
            <person name="Cohen L."/>
        </authorList>
    </citation>
    <scope>NUCLEOTIDE SEQUENCE</scope>
    <source>
        <strain evidence="2">CCCM811</strain>
    </source>
</reference>
<protein>
    <submittedName>
        <fullName evidence="2">Uncharacterized protein</fullName>
    </submittedName>
</protein>
<feature type="compositionally biased region" description="Polar residues" evidence="1">
    <location>
        <begin position="88"/>
        <end position="98"/>
    </location>
</feature>
<dbReference type="AlphaFoldDB" id="A0A6V3LG80"/>
<feature type="compositionally biased region" description="Basic residues" evidence="1">
    <location>
        <begin position="58"/>
        <end position="70"/>
    </location>
</feature>
<organism evidence="2">
    <name type="scientific">Lotharella globosa</name>
    <dbReference type="NCBI Taxonomy" id="91324"/>
    <lineage>
        <taxon>Eukaryota</taxon>
        <taxon>Sar</taxon>
        <taxon>Rhizaria</taxon>
        <taxon>Cercozoa</taxon>
        <taxon>Chlorarachniophyceae</taxon>
        <taxon>Lotharella</taxon>
    </lineage>
</organism>